<gene>
    <name evidence="4" type="ORF">TKK_013807</name>
</gene>
<feature type="signal peptide" evidence="3">
    <location>
        <begin position="1"/>
        <end position="27"/>
    </location>
</feature>
<dbReference type="SUPFAM" id="SSF48264">
    <property type="entry name" value="Cytochrome P450"/>
    <property type="match status" value="1"/>
</dbReference>
<organism evidence="4 5">
    <name type="scientific">Trichogramma kaykai</name>
    <dbReference type="NCBI Taxonomy" id="54128"/>
    <lineage>
        <taxon>Eukaryota</taxon>
        <taxon>Metazoa</taxon>
        <taxon>Ecdysozoa</taxon>
        <taxon>Arthropoda</taxon>
        <taxon>Hexapoda</taxon>
        <taxon>Insecta</taxon>
        <taxon>Pterygota</taxon>
        <taxon>Neoptera</taxon>
        <taxon>Endopterygota</taxon>
        <taxon>Hymenoptera</taxon>
        <taxon>Apocrita</taxon>
        <taxon>Proctotrupomorpha</taxon>
        <taxon>Chalcidoidea</taxon>
        <taxon>Trichogrammatidae</taxon>
        <taxon>Trichogramma</taxon>
    </lineage>
</organism>
<keyword evidence="3" id="KW-0732">Signal</keyword>
<name>A0ABD2WFZ7_9HYME</name>
<keyword evidence="2" id="KW-0560">Oxidoreductase</keyword>
<dbReference type="Pfam" id="PF00067">
    <property type="entry name" value="p450"/>
    <property type="match status" value="1"/>
</dbReference>
<dbReference type="InterPro" id="IPR036396">
    <property type="entry name" value="Cyt_P450_sf"/>
</dbReference>
<dbReference type="InterPro" id="IPR001128">
    <property type="entry name" value="Cyt_P450"/>
</dbReference>
<evidence type="ECO:0000256" key="3">
    <source>
        <dbReference type="SAM" id="SignalP"/>
    </source>
</evidence>
<accession>A0ABD2WFZ7</accession>
<keyword evidence="5" id="KW-1185">Reference proteome</keyword>
<keyword evidence="2" id="KW-0503">Monooxygenase</keyword>
<dbReference type="GO" id="GO:0004497">
    <property type="term" value="F:monooxygenase activity"/>
    <property type="evidence" value="ECO:0007669"/>
    <property type="project" value="UniProtKB-KW"/>
</dbReference>
<dbReference type="Proteomes" id="UP001627154">
    <property type="component" value="Unassembled WGS sequence"/>
</dbReference>
<dbReference type="EMBL" id="JBJJXI010000109">
    <property type="protein sequence ID" value="KAL3391481.1"/>
    <property type="molecule type" value="Genomic_DNA"/>
</dbReference>
<protein>
    <recommendedName>
        <fullName evidence="6">Cytochrome P450</fullName>
    </recommendedName>
</protein>
<evidence type="ECO:0008006" key="6">
    <source>
        <dbReference type="Google" id="ProtNLM"/>
    </source>
</evidence>
<sequence length="112" mass="12875">MRPSPSQAPFFGIMSTLFLSLRHIIESMNDLCRVDERASIANADHQAQKENIDELELTAQVLFFLGGFENASIMMRMTTHLLAINPEVQRKLIDEIEEARTARGRTRLRHHQ</sequence>
<feature type="chain" id="PRO_5044855260" description="Cytochrome P450" evidence="3">
    <location>
        <begin position="28"/>
        <end position="112"/>
    </location>
</feature>
<evidence type="ECO:0000313" key="5">
    <source>
        <dbReference type="Proteomes" id="UP001627154"/>
    </source>
</evidence>
<reference evidence="4 5" key="1">
    <citation type="journal article" date="2024" name="bioRxiv">
        <title>A reference genome for Trichogramma kaykai: A tiny desert-dwelling parasitoid wasp with competing sex-ratio distorters.</title>
        <authorList>
            <person name="Culotta J."/>
            <person name="Lindsey A.R."/>
        </authorList>
    </citation>
    <scope>NUCLEOTIDE SEQUENCE [LARGE SCALE GENOMIC DNA]</scope>
    <source>
        <strain evidence="4 5">KSX58</strain>
    </source>
</reference>
<evidence type="ECO:0000256" key="2">
    <source>
        <dbReference type="ARBA" id="ARBA00023033"/>
    </source>
</evidence>
<evidence type="ECO:0000313" key="4">
    <source>
        <dbReference type="EMBL" id="KAL3391481.1"/>
    </source>
</evidence>
<comment type="similarity">
    <text evidence="1">Belongs to the cytochrome P450 family.</text>
</comment>
<dbReference type="Gene3D" id="1.10.630.10">
    <property type="entry name" value="Cytochrome P450"/>
    <property type="match status" value="1"/>
</dbReference>
<proteinExistence type="inferred from homology"/>
<dbReference type="AlphaFoldDB" id="A0ABD2WFZ7"/>
<comment type="caution">
    <text evidence="4">The sequence shown here is derived from an EMBL/GenBank/DDBJ whole genome shotgun (WGS) entry which is preliminary data.</text>
</comment>
<evidence type="ECO:0000256" key="1">
    <source>
        <dbReference type="ARBA" id="ARBA00010617"/>
    </source>
</evidence>